<dbReference type="InterPro" id="IPR029055">
    <property type="entry name" value="Ntn_hydrolases_N"/>
</dbReference>
<evidence type="ECO:0000313" key="7">
    <source>
        <dbReference type="EMBL" id="CAD7619516.1"/>
    </source>
</evidence>
<dbReference type="GO" id="GO:0006487">
    <property type="term" value="P:protein N-linked glycosylation"/>
    <property type="evidence" value="ECO:0007669"/>
    <property type="project" value="TreeGrafter"/>
</dbReference>
<dbReference type="Gene3D" id="3.60.20.10">
    <property type="entry name" value="Glutamine Phosphoribosylpyrophosphate, subunit 1, domain 1"/>
    <property type="match status" value="1"/>
</dbReference>
<dbReference type="SUPFAM" id="SSF56235">
    <property type="entry name" value="N-terminal nucleophile aminohydrolases (Ntn hydrolases)"/>
    <property type="match status" value="1"/>
</dbReference>
<dbReference type="GO" id="GO:0006047">
    <property type="term" value="P:UDP-N-acetylglucosamine metabolic process"/>
    <property type="evidence" value="ECO:0007669"/>
    <property type="project" value="TreeGrafter"/>
</dbReference>
<comment type="catalytic activity">
    <reaction evidence="1">
        <text>D-fructose 6-phosphate + L-glutamine = D-glucosamine 6-phosphate + L-glutamate</text>
        <dbReference type="Rhea" id="RHEA:13237"/>
        <dbReference type="ChEBI" id="CHEBI:29985"/>
        <dbReference type="ChEBI" id="CHEBI:58359"/>
        <dbReference type="ChEBI" id="CHEBI:58725"/>
        <dbReference type="ChEBI" id="CHEBI:61527"/>
        <dbReference type="EC" id="2.6.1.16"/>
    </reaction>
</comment>
<dbReference type="EC" id="2.6.1.16" evidence="2"/>
<dbReference type="GO" id="GO:0006002">
    <property type="term" value="P:fructose 6-phosphate metabolic process"/>
    <property type="evidence" value="ECO:0007669"/>
    <property type="project" value="TreeGrafter"/>
</dbReference>
<evidence type="ECO:0000256" key="1">
    <source>
        <dbReference type="ARBA" id="ARBA00001031"/>
    </source>
</evidence>
<reference evidence="7" key="1">
    <citation type="submission" date="2020-11" db="EMBL/GenBank/DDBJ databases">
        <authorList>
            <person name="Tran Van P."/>
        </authorList>
    </citation>
    <scope>NUCLEOTIDE SEQUENCE</scope>
</reference>
<dbReference type="AlphaFoldDB" id="A0A7R9KC62"/>
<dbReference type="Pfam" id="PF13522">
    <property type="entry name" value="GATase_6"/>
    <property type="match status" value="1"/>
</dbReference>
<dbReference type="PANTHER" id="PTHR10937:SF0">
    <property type="entry name" value="GLUTAMINE--FRUCTOSE-6-PHOSPHATE TRANSAMINASE (ISOMERIZING)"/>
    <property type="match status" value="1"/>
</dbReference>
<evidence type="ECO:0000256" key="4">
    <source>
        <dbReference type="ARBA" id="ARBA00022679"/>
    </source>
</evidence>
<dbReference type="EMBL" id="OC854578">
    <property type="protein sequence ID" value="CAD7619516.1"/>
    <property type="molecule type" value="Genomic_DNA"/>
</dbReference>
<dbReference type="EMBL" id="CAJPIZ010000003">
    <property type="protein sequence ID" value="CAG2099946.1"/>
    <property type="molecule type" value="Genomic_DNA"/>
</dbReference>
<evidence type="ECO:0000256" key="5">
    <source>
        <dbReference type="ARBA" id="ARBA00022962"/>
    </source>
</evidence>
<dbReference type="GO" id="GO:0004360">
    <property type="term" value="F:glutamine-fructose-6-phosphate transaminase (isomerizing) activity"/>
    <property type="evidence" value="ECO:0007669"/>
    <property type="project" value="UniProtKB-EC"/>
</dbReference>
<keyword evidence="8" id="KW-1185">Reference proteome</keyword>
<evidence type="ECO:0000256" key="2">
    <source>
        <dbReference type="ARBA" id="ARBA00012916"/>
    </source>
</evidence>
<proteinExistence type="predicted"/>
<accession>A0A7R9KC62</accession>
<keyword evidence="3" id="KW-0032">Aminotransferase</keyword>
<sequence length="121" mass="13411">MPGRMHSLMEKASEIMGRQPLKGNHSTMLGIAHTRWATHGEASERNAHPVTSDESGSFFVVHNGIVSNYITLKTGLLGESYTFETDTDTEVISKLALKLYNENSSISLLEIARKIEDLVLH</sequence>
<gene>
    <name evidence="7" type="ORF">OSB1V03_LOCUS17</name>
</gene>
<dbReference type="Proteomes" id="UP000759131">
    <property type="component" value="Unassembled WGS sequence"/>
</dbReference>
<feature type="domain" description="Glutamine amidotransferase type-2" evidence="6">
    <location>
        <begin position="1"/>
        <end position="121"/>
    </location>
</feature>
<organism evidence="7">
    <name type="scientific">Medioppia subpectinata</name>
    <dbReference type="NCBI Taxonomy" id="1979941"/>
    <lineage>
        <taxon>Eukaryota</taxon>
        <taxon>Metazoa</taxon>
        <taxon>Ecdysozoa</taxon>
        <taxon>Arthropoda</taxon>
        <taxon>Chelicerata</taxon>
        <taxon>Arachnida</taxon>
        <taxon>Acari</taxon>
        <taxon>Acariformes</taxon>
        <taxon>Sarcoptiformes</taxon>
        <taxon>Oribatida</taxon>
        <taxon>Brachypylina</taxon>
        <taxon>Oppioidea</taxon>
        <taxon>Oppiidae</taxon>
        <taxon>Medioppia</taxon>
    </lineage>
</organism>
<dbReference type="InterPro" id="IPR017932">
    <property type="entry name" value="GATase_2_dom"/>
</dbReference>
<dbReference type="PROSITE" id="PS51278">
    <property type="entry name" value="GATASE_TYPE_2"/>
    <property type="match status" value="1"/>
</dbReference>
<evidence type="ECO:0000313" key="8">
    <source>
        <dbReference type="Proteomes" id="UP000759131"/>
    </source>
</evidence>
<name>A0A7R9KC62_9ACAR</name>
<dbReference type="PANTHER" id="PTHR10937">
    <property type="entry name" value="GLUCOSAMINE--FRUCTOSE-6-PHOSPHATE AMINOTRANSFERASE, ISOMERIZING"/>
    <property type="match status" value="1"/>
</dbReference>
<dbReference type="OrthoDB" id="15235at2759"/>
<evidence type="ECO:0000259" key="6">
    <source>
        <dbReference type="PROSITE" id="PS51278"/>
    </source>
</evidence>
<evidence type="ECO:0000256" key="3">
    <source>
        <dbReference type="ARBA" id="ARBA00022576"/>
    </source>
</evidence>
<keyword evidence="4" id="KW-0808">Transferase</keyword>
<protein>
    <recommendedName>
        <fullName evidence="2">glutamine--fructose-6-phosphate transaminase (isomerizing)</fullName>
        <ecNumber evidence="2">2.6.1.16</ecNumber>
    </recommendedName>
</protein>
<keyword evidence="5" id="KW-0315">Glutamine amidotransferase</keyword>